<dbReference type="EMBL" id="DSUH01000079">
    <property type="protein sequence ID" value="HGU31949.1"/>
    <property type="molecule type" value="Genomic_DNA"/>
</dbReference>
<sequence length="76" mass="8296">MVGRFDRMLSFLGITDDQILIDLVGIHSGISQGAWVDPVVALLSKKSGKPDAKIKQVIQSLKDEALFEISISDLVQ</sequence>
<organism evidence="1">
    <name type="scientific">Desulfatirhabdium butyrativorans</name>
    <dbReference type="NCBI Taxonomy" id="340467"/>
    <lineage>
        <taxon>Bacteria</taxon>
        <taxon>Pseudomonadati</taxon>
        <taxon>Thermodesulfobacteriota</taxon>
        <taxon>Desulfobacteria</taxon>
        <taxon>Desulfobacterales</taxon>
        <taxon>Desulfatirhabdiaceae</taxon>
        <taxon>Desulfatirhabdium</taxon>
    </lineage>
</organism>
<protein>
    <submittedName>
        <fullName evidence="1">Uncharacterized protein</fullName>
    </submittedName>
</protein>
<gene>
    <name evidence="1" type="ORF">ENS29_03725</name>
</gene>
<name>A0A7C4RHE8_9BACT</name>
<dbReference type="AlphaFoldDB" id="A0A7C4RHE8"/>
<proteinExistence type="predicted"/>
<accession>A0A7C4RHE8</accession>
<evidence type="ECO:0000313" key="1">
    <source>
        <dbReference type="EMBL" id="HGU31949.1"/>
    </source>
</evidence>
<reference evidence="1" key="1">
    <citation type="journal article" date="2020" name="mSystems">
        <title>Genome- and Community-Level Interaction Insights into Carbon Utilization and Element Cycling Functions of Hydrothermarchaeota in Hydrothermal Sediment.</title>
        <authorList>
            <person name="Zhou Z."/>
            <person name="Liu Y."/>
            <person name="Xu W."/>
            <person name="Pan J."/>
            <person name="Luo Z.H."/>
            <person name="Li M."/>
        </authorList>
    </citation>
    <scope>NUCLEOTIDE SEQUENCE [LARGE SCALE GENOMIC DNA]</scope>
    <source>
        <strain evidence="1">SpSt-477</strain>
    </source>
</reference>
<comment type="caution">
    <text evidence="1">The sequence shown here is derived from an EMBL/GenBank/DDBJ whole genome shotgun (WGS) entry which is preliminary data.</text>
</comment>